<keyword evidence="11" id="KW-0234">DNA repair</keyword>
<dbReference type="EMBL" id="UGXS01000004">
    <property type="protein sequence ID" value="SUH14664.1"/>
    <property type="molecule type" value="Genomic_DNA"/>
</dbReference>
<dbReference type="SUPFAM" id="SSF57884">
    <property type="entry name" value="Ada DNA repair protein, N-terminal domain (N-Ada 10)"/>
    <property type="match status" value="1"/>
</dbReference>
<evidence type="ECO:0000256" key="11">
    <source>
        <dbReference type="ARBA" id="ARBA00023204"/>
    </source>
</evidence>
<evidence type="ECO:0000256" key="4">
    <source>
        <dbReference type="ARBA" id="ARBA00022723"/>
    </source>
</evidence>
<sequence length="173" mass="19667">MKKALLTDDECWLRVQARDASADGRFVFAVRTTGVFCRPSCRSKRALRKNVRFFANAQQALDAGFRPCKRCQPDNARAQQRRLDKIACACRLLEQETPVTLASLAQAVAMSPFHLHRLFKASTGMTPKGWQQAWRAGGCVRRWRKESRSRRLFTAPASRIAVATTVMPTRRWA</sequence>
<dbReference type="InterPro" id="IPR009057">
    <property type="entry name" value="Homeodomain-like_sf"/>
</dbReference>
<dbReference type="GO" id="GO:0032259">
    <property type="term" value="P:methylation"/>
    <property type="evidence" value="ECO:0007669"/>
    <property type="project" value="UniProtKB-KW"/>
</dbReference>
<keyword evidence="2 13" id="KW-0489">Methyltransferase</keyword>
<keyword evidence="4" id="KW-0479">Metal-binding</keyword>
<evidence type="ECO:0000313" key="13">
    <source>
        <dbReference type="EMBL" id="SUH14664.1"/>
    </source>
</evidence>
<evidence type="ECO:0000256" key="2">
    <source>
        <dbReference type="ARBA" id="ARBA00022603"/>
    </source>
</evidence>
<evidence type="ECO:0000256" key="6">
    <source>
        <dbReference type="ARBA" id="ARBA00022833"/>
    </source>
</evidence>
<keyword evidence="8" id="KW-0238">DNA-binding</keyword>
<dbReference type="InterPro" id="IPR004026">
    <property type="entry name" value="Ada_DNA_repair_Zn-bd"/>
</dbReference>
<protein>
    <submittedName>
        <fullName evidence="13">ADA regulatory protein</fullName>
        <ecNumber evidence="13">2.1.1.63</ecNumber>
    </submittedName>
</protein>
<evidence type="ECO:0000256" key="7">
    <source>
        <dbReference type="ARBA" id="ARBA00023015"/>
    </source>
</evidence>
<evidence type="ECO:0000256" key="5">
    <source>
        <dbReference type="ARBA" id="ARBA00022763"/>
    </source>
</evidence>
<dbReference type="GO" id="GO:0043565">
    <property type="term" value="F:sequence-specific DNA binding"/>
    <property type="evidence" value="ECO:0007669"/>
    <property type="project" value="InterPro"/>
</dbReference>
<organism evidence="13 14">
    <name type="scientific">Salmonella enterica I</name>
    <dbReference type="NCBI Taxonomy" id="59201"/>
    <lineage>
        <taxon>Bacteria</taxon>
        <taxon>Pseudomonadati</taxon>
        <taxon>Pseudomonadota</taxon>
        <taxon>Gammaproteobacteria</taxon>
        <taxon>Enterobacterales</taxon>
        <taxon>Enterobacteriaceae</taxon>
        <taxon>Salmonella</taxon>
    </lineage>
</organism>
<dbReference type="SUPFAM" id="SSF46689">
    <property type="entry name" value="Homeodomain-like"/>
    <property type="match status" value="1"/>
</dbReference>
<evidence type="ECO:0000259" key="12">
    <source>
        <dbReference type="PROSITE" id="PS01124"/>
    </source>
</evidence>
<evidence type="ECO:0000256" key="1">
    <source>
        <dbReference type="ARBA" id="ARBA00001947"/>
    </source>
</evidence>
<dbReference type="FunFam" id="3.40.10.10:FF:000001">
    <property type="entry name" value="DNA-3-methyladenine glycosylase 2"/>
    <property type="match status" value="1"/>
</dbReference>
<evidence type="ECO:0000256" key="3">
    <source>
        <dbReference type="ARBA" id="ARBA00022679"/>
    </source>
</evidence>
<name>A0A379W670_SALET</name>
<keyword evidence="7" id="KW-0805">Transcription regulation</keyword>
<keyword evidence="6" id="KW-0862">Zinc</keyword>
<dbReference type="GO" id="GO:0003700">
    <property type="term" value="F:DNA-binding transcription factor activity"/>
    <property type="evidence" value="ECO:0007669"/>
    <property type="project" value="InterPro"/>
</dbReference>
<keyword evidence="5" id="KW-0227">DNA damage</keyword>
<comment type="cofactor">
    <cofactor evidence="1">
        <name>Zn(2+)</name>
        <dbReference type="ChEBI" id="CHEBI:29105"/>
    </cofactor>
</comment>
<dbReference type="GO" id="GO:0003908">
    <property type="term" value="F:methylated-DNA-[protein]-cysteine S-methyltransferase activity"/>
    <property type="evidence" value="ECO:0007669"/>
    <property type="project" value="UniProtKB-EC"/>
</dbReference>
<keyword evidence="9" id="KW-0010">Activator</keyword>
<evidence type="ECO:0000256" key="8">
    <source>
        <dbReference type="ARBA" id="ARBA00023125"/>
    </source>
</evidence>
<dbReference type="InterPro" id="IPR035451">
    <property type="entry name" value="Ada-like_dom_sf"/>
</dbReference>
<dbReference type="Pfam" id="PF00165">
    <property type="entry name" value="HTH_AraC"/>
    <property type="match status" value="1"/>
</dbReference>
<dbReference type="Proteomes" id="UP000255509">
    <property type="component" value="Unassembled WGS sequence"/>
</dbReference>
<keyword evidence="3 13" id="KW-0808">Transferase</keyword>
<evidence type="ECO:0000256" key="10">
    <source>
        <dbReference type="ARBA" id="ARBA00023163"/>
    </source>
</evidence>
<dbReference type="PROSITE" id="PS01124">
    <property type="entry name" value="HTH_ARAC_FAMILY_2"/>
    <property type="match status" value="1"/>
</dbReference>
<feature type="domain" description="HTH araC/xylS-type" evidence="12">
    <location>
        <begin position="93"/>
        <end position="135"/>
    </location>
</feature>
<dbReference type="Pfam" id="PF02805">
    <property type="entry name" value="Ada_Zn_binding"/>
    <property type="match status" value="1"/>
</dbReference>
<evidence type="ECO:0000313" key="14">
    <source>
        <dbReference type="Proteomes" id="UP000255509"/>
    </source>
</evidence>
<dbReference type="GO" id="GO:0008270">
    <property type="term" value="F:zinc ion binding"/>
    <property type="evidence" value="ECO:0007669"/>
    <property type="project" value="InterPro"/>
</dbReference>
<dbReference type="EC" id="2.1.1.63" evidence="13"/>
<dbReference type="AlphaFoldDB" id="A0A379W670"/>
<dbReference type="Gene3D" id="3.40.10.10">
    <property type="entry name" value="DNA Methylphosphotriester Repair Domain"/>
    <property type="match status" value="1"/>
</dbReference>
<reference evidence="13 14" key="1">
    <citation type="submission" date="2018-06" db="EMBL/GenBank/DDBJ databases">
        <authorList>
            <consortium name="Pathogen Informatics"/>
            <person name="Doyle S."/>
        </authorList>
    </citation>
    <scope>NUCLEOTIDE SEQUENCE [LARGE SCALE GENOMIC DNA]</scope>
    <source>
        <strain evidence="13 14">NCTC8258</strain>
    </source>
</reference>
<dbReference type="InterPro" id="IPR018060">
    <property type="entry name" value="HTH_AraC"/>
</dbReference>
<keyword evidence="10" id="KW-0804">Transcription</keyword>
<evidence type="ECO:0000256" key="9">
    <source>
        <dbReference type="ARBA" id="ARBA00023159"/>
    </source>
</evidence>
<dbReference type="Gene3D" id="1.10.10.60">
    <property type="entry name" value="Homeodomain-like"/>
    <property type="match status" value="1"/>
</dbReference>
<proteinExistence type="predicted"/>
<dbReference type="GO" id="GO:0006307">
    <property type="term" value="P:DNA alkylation repair"/>
    <property type="evidence" value="ECO:0007669"/>
    <property type="project" value="UniProtKB-ARBA"/>
</dbReference>
<dbReference type="InterPro" id="IPR050204">
    <property type="entry name" value="AraC_XylS_family_regulators"/>
</dbReference>
<gene>
    <name evidence="13" type="primary">ada_1</name>
    <name evidence="13" type="ORF">NCTC8258_02356</name>
</gene>
<dbReference type="PANTHER" id="PTHR46796">
    <property type="entry name" value="HTH-TYPE TRANSCRIPTIONAL ACTIVATOR RHAS-RELATED"/>
    <property type="match status" value="1"/>
</dbReference>
<accession>A0A379W670</accession>